<dbReference type="Pfam" id="PF00226">
    <property type="entry name" value="DnaJ"/>
    <property type="match status" value="1"/>
</dbReference>
<dbReference type="EMBL" id="JALJOV010000004">
    <property type="protein sequence ID" value="KAK9868971.1"/>
    <property type="molecule type" value="Genomic_DNA"/>
</dbReference>
<dbReference type="PROSITE" id="PS50076">
    <property type="entry name" value="DNAJ_2"/>
    <property type="match status" value="1"/>
</dbReference>
<proteinExistence type="predicted"/>
<dbReference type="CDD" id="cd06257">
    <property type="entry name" value="DnaJ"/>
    <property type="match status" value="1"/>
</dbReference>
<accession>A0AAW1TL22</accession>
<dbReference type="PRINTS" id="PR00625">
    <property type="entry name" value="JDOMAIN"/>
</dbReference>
<protein>
    <recommendedName>
        <fullName evidence="2">J domain-containing protein</fullName>
    </recommendedName>
</protein>
<feature type="domain" description="J" evidence="2">
    <location>
        <begin position="475"/>
        <end position="548"/>
    </location>
</feature>
<dbReference type="InterPro" id="IPR001623">
    <property type="entry name" value="DnaJ_domain"/>
</dbReference>
<dbReference type="SMART" id="SM00271">
    <property type="entry name" value="DnaJ"/>
    <property type="match status" value="1"/>
</dbReference>
<dbReference type="Gene3D" id="1.10.287.110">
    <property type="entry name" value="DnaJ domain"/>
    <property type="match status" value="1"/>
</dbReference>
<sequence>MLASSRGCPGLLTTLQRSTARLRLGVSGADLHNGATAAGVVHFETTLEQAQEAVQKWHGQKWLAPRRLLSEGGLELRSALLPFWLFATTVQVSYSARLGLAVQDAPPGVLRWQEVEEKASSLQDYPWSLPHMQVYASYKYRRDLAEAVKSADAYDRAREVSDDENAYQEVLAGKHSSDSVPLDPPTMRQAIAWELALRSIRQQEADKARMELRLKWKPREIRDLKVQAKPLARHAHLVFLPAHTVSYQYGQGFTAAGERRPYTFQAVVSGTDLDNVAGERHIDPLKAQLAAAGALATGGLAITALSLPFVGLGAPRLIGGAETAFWLFLACSAAGVGARMWPQLLREQSETQRIKEEDQEAAQFWARGLGPTDLGDELAQELRDNAEWRRWEQADKWRWREGERGAWAERLWRGQHERRIARARFISGQTRQRLRDEAEAAQEAARARRWGQSSQYQHFSPGQRNAAGGRRDYKGYYQLLGLDGPSASLSTGDIAKAFRQAALRSHPDRIEAGTEAARDQAAERFQKLSRAYEVLRDPDQRRKYDSGQQPTI</sequence>
<feature type="region of interest" description="Disordered" evidence="1">
    <location>
        <begin position="445"/>
        <end position="467"/>
    </location>
</feature>
<dbReference type="SUPFAM" id="SSF46565">
    <property type="entry name" value="Chaperone J-domain"/>
    <property type="match status" value="1"/>
</dbReference>
<organism evidence="3 4">
    <name type="scientific">Apatococcus fuscideae</name>
    <dbReference type="NCBI Taxonomy" id="2026836"/>
    <lineage>
        <taxon>Eukaryota</taxon>
        <taxon>Viridiplantae</taxon>
        <taxon>Chlorophyta</taxon>
        <taxon>core chlorophytes</taxon>
        <taxon>Trebouxiophyceae</taxon>
        <taxon>Chlorellales</taxon>
        <taxon>Chlorellaceae</taxon>
        <taxon>Apatococcus</taxon>
    </lineage>
</organism>
<evidence type="ECO:0000259" key="2">
    <source>
        <dbReference type="PROSITE" id="PS50076"/>
    </source>
</evidence>
<gene>
    <name evidence="3" type="ORF">WJX84_008119</name>
</gene>
<dbReference type="InterPro" id="IPR050817">
    <property type="entry name" value="DjlA_DnaK_co-chaperone"/>
</dbReference>
<feature type="region of interest" description="Disordered" evidence="1">
    <location>
        <begin position="531"/>
        <end position="552"/>
    </location>
</feature>
<evidence type="ECO:0000313" key="3">
    <source>
        <dbReference type="EMBL" id="KAK9868971.1"/>
    </source>
</evidence>
<dbReference type="InterPro" id="IPR036869">
    <property type="entry name" value="J_dom_sf"/>
</dbReference>
<feature type="compositionally biased region" description="Polar residues" evidence="1">
    <location>
        <begin position="451"/>
        <end position="463"/>
    </location>
</feature>
<evidence type="ECO:0000256" key="1">
    <source>
        <dbReference type="SAM" id="MobiDB-lite"/>
    </source>
</evidence>
<dbReference type="AlphaFoldDB" id="A0AAW1TL22"/>
<dbReference type="PROSITE" id="PS00636">
    <property type="entry name" value="DNAJ_1"/>
    <property type="match status" value="1"/>
</dbReference>
<comment type="caution">
    <text evidence="3">The sequence shown here is derived from an EMBL/GenBank/DDBJ whole genome shotgun (WGS) entry which is preliminary data.</text>
</comment>
<dbReference type="Proteomes" id="UP001485043">
    <property type="component" value="Unassembled WGS sequence"/>
</dbReference>
<dbReference type="PANTHER" id="PTHR24074">
    <property type="entry name" value="CO-CHAPERONE PROTEIN DJLA"/>
    <property type="match status" value="1"/>
</dbReference>
<dbReference type="InterPro" id="IPR018253">
    <property type="entry name" value="DnaJ_domain_CS"/>
</dbReference>
<keyword evidence="4" id="KW-1185">Reference proteome</keyword>
<feature type="compositionally biased region" description="Basic and acidic residues" evidence="1">
    <location>
        <begin position="533"/>
        <end position="545"/>
    </location>
</feature>
<name>A0AAW1TL22_9CHLO</name>
<evidence type="ECO:0000313" key="4">
    <source>
        <dbReference type="Proteomes" id="UP001485043"/>
    </source>
</evidence>
<reference evidence="3 4" key="1">
    <citation type="journal article" date="2024" name="Nat. Commun.">
        <title>Phylogenomics reveals the evolutionary origins of lichenization in chlorophyte algae.</title>
        <authorList>
            <person name="Puginier C."/>
            <person name="Libourel C."/>
            <person name="Otte J."/>
            <person name="Skaloud P."/>
            <person name="Haon M."/>
            <person name="Grisel S."/>
            <person name="Petersen M."/>
            <person name="Berrin J.G."/>
            <person name="Delaux P.M."/>
            <person name="Dal Grande F."/>
            <person name="Keller J."/>
        </authorList>
    </citation>
    <scope>NUCLEOTIDE SEQUENCE [LARGE SCALE GENOMIC DNA]</scope>
    <source>
        <strain evidence="3 4">SAG 2523</strain>
    </source>
</reference>